<dbReference type="RefSeq" id="WP_244676582.1">
    <property type="nucleotide sequence ID" value="NZ_CP095046.1"/>
</dbReference>
<feature type="region of interest" description="Disordered" evidence="1">
    <location>
        <begin position="137"/>
        <end position="156"/>
    </location>
</feature>
<dbReference type="Proteomes" id="UP000831796">
    <property type="component" value="Chromosome"/>
</dbReference>
<evidence type="ECO:0000259" key="2">
    <source>
        <dbReference type="Pfam" id="PF13490"/>
    </source>
</evidence>
<proteinExistence type="predicted"/>
<dbReference type="EMBL" id="CP095046">
    <property type="protein sequence ID" value="UOQ73228.1"/>
    <property type="molecule type" value="Genomic_DNA"/>
</dbReference>
<dbReference type="InterPro" id="IPR041916">
    <property type="entry name" value="Anti_sigma_zinc_sf"/>
</dbReference>
<feature type="domain" description="Putative zinc-finger" evidence="2">
    <location>
        <begin position="26"/>
        <end position="54"/>
    </location>
</feature>
<evidence type="ECO:0000313" key="3">
    <source>
        <dbReference type="EMBL" id="UOQ73228.1"/>
    </source>
</evidence>
<dbReference type="Pfam" id="PF13490">
    <property type="entry name" value="zf-HC2"/>
    <property type="match status" value="1"/>
</dbReference>
<dbReference type="Gene3D" id="1.10.10.1320">
    <property type="entry name" value="Anti-sigma factor, zinc-finger domain"/>
    <property type="match status" value="1"/>
</dbReference>
<feature type="compositionally biased region" description="Low complexity" evidence="1">
    <location>
        <begin position="140"/>
        <end position="156"/>
    </location>
</feature>
<organism evidence="3 4">
    <name type="scientific">Hymenobacter cellulosilyticus</name>
    <dbReference type="NCBI Taxonomy" id="2932248"/>
    <lineage>
        <taxon>Bacteria</taxon>
        <taxon>Pseudomonadati</taxon>
        <taxon>Bacteroidota</taxon>
        <taxon>Cytophagia</taxon>
        <taxon>Cytophagales</taxon>
        <taxon>Hymenobacteraceae</taxon>
        <taxon>Hymenobacter</taxon>
    </lineage>
</organism>
<feature type="region of interest" description="Disordered" evidence="1">
    <location>
        <begin position="1"/>
        <end position="20"/>
    </location>
</feature>
<feature type="region of interest" description="Disordered" evidence="1">
    <location>
        <begin position="167"/>
        <end position="202"/>
    </location>
</feature>
<evidence type="ECO:0000313" key="4">
    <source>
        <dbReference type="Proteomes" id="UP000831796"/>
    </source>
</evidence>
<gene>
    <name evidence="3" type="ORF">MUN79_04455</name>
</gene>
<accession>A0A8T9QAR0</accession>
<dbReference type="AlphaFoldDB" id="A0A8T9QAR0"/>
<name>A0A8T9QAR0_9BACT</name>
<protein>
    <submittedName>
        <fullName evidence="3">Zf-HC2 domain-containing protein</fullName>
    </submittedName>
</protein>
<sequence length="325" mass="33758">MRPANQPPVPPQPPAPDAAGHLPLPLLRQYVAGALPPAEQHRVEAHSLSCSRCAEVLEGLDLSSPAVTDQALSELRHRLHQRVAREAAPRYAARTWQAVAAVLALLLVSTAVWWGVRRPQAPAAGSPPVAVQVPAPPPAAVETAPSQVEPASAEVAAATGPVATPVAPATAPLPAPAARHPVAPARRSRRPAVAAAPARQSAPAAASVLSDQAVSGSVAMQAPAPVVAAPNQPEPTETKAEQSRVMLAQKVGADSVSAPRRWPSPRQQLRRKLSSANLLCPRLRLSVPSPWAATSCYGSTCGARPCLYPTHQPRSFRAVCGCASQ</sequence>
<evidence type="ECO:0000256" key="1">
    <source>
        <dbReference type="SAM" id="MobiDB-lite"/>
    </source>
</evidence>
<dbReference type="InterPro" id="IPR027383">
    <property type="entry name" value="Znf_put"/>
</dbReference>
<keyword evidence="4" id="KW-1185">Reference proteome</keyword>
<dbReference type="KEGG" id="hcu:MUN79_04455"/>
<feature type="compositionally biased region" description="Pro residues" evidence="1">
    <location>
        <begin position="1"/>
        <end position="16"/>
    </location>
</feature>
<reference evidence="3" key="1">
    <citation type="submission" date="2022-04" db="EMBL/GenBank/DDBJ databases">
        <title>Hymenobacter sp. isolated from the air.</title>
        <authorList>
            <person name="Won M."/>
            <person name="Lee C.-M."/>
            <person name="Woen H.-Y."/>
            <person name="Kwon S.-W."/>
        </authorList>
    </citation>
    <scope>NUCLEOTIDE SEQUENCE</scope>
    <source>
        <strain evidence="3">5116S-3</strain>
    </source>
</reference>